<dbReference type="OrthoDB" id="10533061at2759"/>
<reference evidence="2 3" key="1">
    <citation type="journal article" date="2017" name="Nat. Ecol. Evol.">
        <title>Scallop genome provides insights into evolution of bilaterian karyotype and development.</title>
        <authorList>
            <person name="Wang S."/>
            <person name="Zhang J."/>
            <person name="Jiao W."/>
            <person name="Li J."/>
            <person name="Xun X."/>
            <person name="Sun Y."/>
            <person name="Guo X."/>
            <person name="Huan P."/>
            <person name="Dong B."/>
            <person name="Zhang L."/>
            <person name="Hu X."/>
            <person name="Sun X."/>
            <person name="Wang J."/>
            <person name="Zhao C."/>
            <person name="Wang Y."/>
            <person name="Wang D."/>
            <person name="Huang X."/>
            <person name="Wang R."/>
            <person name="Lv J."/>
            <person name="Li Y."/>
            <person name="Zhang Z."/>
            <person name="Liu B."/>
            <person name="Lu W."/>
            <person name="Hui Y."/>
            <person name="Liang J."/>
            <person name="Zhou Z."/>
            <person name="Hou R."/>
            <person name="Li X."/>
            <person name="Liu Y."/>
            <person name="Li H."/>
            <person name="Ning X."/>
            <person name="Lin Y."/>
            <person name="Zhao L."/>
            <person name="Xing Q."/>
            <person name="Dou J."/>
            <person name="Li Y."/>
            <person name="Mao J."/>
            <person name="Guo H."/>
            <person name="Dou H."/>
            <person name="Li T."/>
            <person name="Mu C."/>
            <person name="Jiang W."/>
            <person name="Fu Q."/>
            <person name="Fu X."/>
            <person name="Miao Y."/>
            <person name="Liu J."/>
            <person name="Yu Q."/>
            <person name="Li R."/>
            <person name="Liao H."/>
            <person name="Li X."/>
            <person name="Kong Y."/>
            <person name="Jiang Z."/>
            <person name="Chourrout D."/>
            <person name="Li R."/>
            <person name="Bao Z."/>
        </authorList>
    </citation>
    <scope>NUCLEOTIDE SEQUENCE [LARGE SCALE GENOMIC DNA]</scope>
    <source>
        <strain evidence="2 3">PY_sf001</strain>
    </source>
</reference>
<evidence type="ECO:0000256" key="1">
    <source>
        <dbReference type="SAM" id="Phobius"/>
    </source>
</evidence>
<keyword evidence="3" id="KW-1185">Reference proteome</keyword>
<name>A0A210PV40_MIZYE</name>
<evidence type="ECO:0000313" key="3">
    <source>
        <dbReference type="Proteomes" id="UP000242188"/>
    </source>
</evidence>
<protein>
    <submittedName>
        <fullName evidence="2">Uncharacterized protein</fullName>
    </submittedName>
</protein>
<comment type="caution">
    <text evidence="2">The sequence shown here is derived from an EMBL/GenBank/DDBJ whole genome shotgun (WGS) entry which is preliminary data.</text>
</comment>
<proteinExistence type="predicted"/>
<keyword evidence="1" id="KW-1133">Transmembrane helix</keyword>
<keyword evidence="1" id="KW-0812">Transmembrane</keyword>
<organism evidence="2 3">
    <name type="scientific">Mizuhopecten yessoensis</name>
    <name type="common">Japanese scallop</name>
    <name type="synonym">Patinopecten yessoensis</name>
    <dbReference type="NCBI Taxonomy" id="6573"/>
    <lineage>
        <taxon>Eukaryota</taxon>
        <taxon>Metazoa</taxon>
        <taxon>Spiralia</taxon>
        <taxon>Lophotrochozoa</taxon>
        <taxon>Mollusca</taxon>
        <taxon>Bivalvia</taxon>
        <taxon>Autobranchia</taxon>
        <taxon>Pteriomorphia</taxon>
        <taxon>Pectinida</taxon>
        <taxon>Pectinoidea</taxon>
        <taxon>Pectinidae</taxon>
        <taxon>Mizuhopecten</taxon>
    </lineage>
</organism>
<feature type="transmembrane region" description="Helical" evidence="1">
    <location>
        <begin position="75"/>
        <end position="98"/>
    </location>
</feature>
<keyword evidence="1" id="KW-0472">Membrane</keyword>
<gene>
    <name evidence="2" type="ORF">KP79_PYT05509</name>
</gene>
<sequence>MNTVSDGISCFGATCQAGEEFCDHLSRFCISCSATAWKKLCFTSDHIYNCTDYCRALELKNRPPNQPEAYQMPPLLIAVIAVSLLVTIGIGVLVGALFRKYLIRIKPLLPCFVDQNGTNETIPENTDNHDDEAEVVLLETPIDPHPVQVTEEEATEHKSKDYPKFGPTALKNHEEAKLM</sequence>
<dbReference type="Proteomes" id="UP000242188">
    <property type="component" value="Unassembled WGS sequence"/>
</dbReference>
<evidence type="ECO:0000313" key="2">
    <source>
        <dbReference type="EMBL" id="OWF40360.1"/>
    </source>
</evidence>
<dbReference type="AlphaFoldDB" id="A0A210PV40"/>
<dbReference type="EMBL" id="NEDP02005473">
    <property type="protein sequence ID" value="OWF40360.1"/>
    <property type="molecule type" value="Genomic_DNA"/>
</dbReference>
<accession>A0A210PV40</accession>